<protein>
    <submittedName>
        <fullName evidence="1">Uncharacterized protein</fullName>
    </submittedName>
</protein>
<dbReference type="AlphaFoldDB" id="A0A397S999"/>
<proteinExistence type="predicted"/>
<reference evidence="1 2" key="1">
    <citation type="submission" date="2018-06" db="EMBL/GenBank/DDBJ databases">
        <title>Comparative genomics reveals the genomic features of Rhizophagus irregularis, R. cerebriforme, R. diaphanum and Gigaspora rosea, and their symbiotic lifestyle signature.</title>
        <authorList>
            <person name="Morin E."/>
            <person name="San Clemente H."/>
            <person name="Chen E.C.H."/>
            <person name="De La Providencia I."/>
            <person name="Hainaut M."/>
            <person name="Kuo A."/>
            <person name="Kohler A."/>
            <person name="Murat C."/>
            <person name="Tang N."/>
            <person name="Roy S."/>
            <person name="Loubradou J."/>
            <person name="Henrissat B."/>
            <person name="Grigoriev I.V."/>
            <person name="Corradi N."/>
            <person name="Roux C."/>
            <person name="Martin F.M."/>
        </authorList>
    </citation>
    <scope>NUCLEOTIDE SEQUENCE [LARGE SCALE GENOMIC DNA]</scope>
    <source>
        <strain evidence="1 2">DAOM 227022</strain>
    </source>
</reference>
<evidence type="ECO:0000313" key="2">
    <source>
        <dbReference type="Proteomes" id="UP000265703"/>
    </source>
</evidence>
<gene>
    <name evidence="1" type="ORF">C1645_842113</name>
</gene>
<keyword evidence="2" id="KW-1185">Reference proteome</keyword>
<dbReference type="Proteomes" id="UP000265703">
    <property type="component" value="Unassembled WGS sequence"/>
</dbReference>
<evidence type="ECO:0000313" key="1">
    <source>
        <dbReference type="EMBL" id="RIA78894.1"/>
    </source>
</evidence>
<dbReference type="OrthoDB" id="2396748at2759"/>
<dbReference type="STRING" id="658196.A0A397S999"/>
<accession>A0A397S999</accession>
<organism evidence="1 2">
    <name type="scientific">Glomus cerebriforme</name>
    <dbReference type="NCBI Taxonomy" id="658196"/>
    <lineage>
        <taxon>Eukaryota</taxon>
        <taxon>Fungi</taxon>
        <taxon>Fungi incertae sedis</taxon>
        <taxon>Mucoromycota</taxon>
        <taxon>Glomeromycotina</taxon>
        <taxon>Glomeromycetes</taxon>
        <taxon>Glomerales</taxon>
        <taxon>Glomeraceae</taxon>
        <taxon>Glomus</taxon>
    </lineage>
</organism>
<name>A0A397S999_9GLOM</name>
<sequence>MISFVSRRPILKTNTVKLNELDNNNPYKKEIQHFKNEIELHLIEQSDLINEQIILASSLRQSKSRMNCLRRGLLDVQCERDNICKELANERKTFAKEEQDRKAGQINKQAHNFLETLREAVDAEDDIQDDEEGEETFLYLVFGTGQLLAEQGIVKRAMKIASNSTLVDEGQLRIWQQKRKSGLFSQCPL</sequence>
<dbReference type="EMBL" id="QKYT01001866">
    <property type="protein sequence ID" value="RIA78894.1"/>
    <property type="molecule type" value="Genomic_DNA"/>
</dbReference>
<comment type="caution">
    <text evidence="1">The sequence shown here is derived from an EMBL/GenBank/DDBJ whole genome shotgun (WGS) entry which is preliminary data.</text>
</comment>